<dbReference type="Pfam" id="PF00512">
    <property type="entry name" value="HisKA"/>
    <property type="match status" value="1"/>
</dbReference>
<dbReference type="InterPro" id="IPR003594">
    <property type="entry name" value="HATPase_dom"/>
</dbReference>
<dbReference type="Pfam" id="PF02518">
    <property type="entry name" value="HATPase_c"/>
    <property type="match status" value="1"/>
</dbReference>
<dbReference type="SMART" id="SM00388">
    <property type="entry name" value="HisKA"/>
    <property type="match status" value="1"/>
</dbReference>
<evidence type="ECO:0000259" key="11">
    <source>
        <dbReference type="PROSITE" id="PS50113"/>
    </source>
</evidence>
<evidence type="ECO:0000256" key="7">
    <source>
        <dbReference type="ARBA" id="ARBA00023012"/>
    </source>
</evidence>
<evidence type="ECO:0000259" key="10">
    <source>
        <dbReference type="PROSITE" id="PS50112"/>
    </source>
</evidence>
<name>A0ABV8I4E2_9ACTN</name>
<dbReference type="RefSeq" id="WP_377287204.1">
    <property type="nucleotide sequence ID" value="NZ_JBHSBM010000016.1"/>
</dbReference>
<dbReference type="Gene3D" id="3.30.450.40">
    <property type="match status" value="1"/>
</dbReference>
<dbReference type="GO" id="GO:0005524">
    <property type="term" value="F:ATP binding"/>
    <property type="evidence" value="ECO:0007669"/>
    <property type="project" value="UniProtKB-KW"/>
</dbReference>
<organism evidence="12 13">
    <name type="scientific">Planomonospora corallina</name>
    <dbReference type="NCBI Taxonomy" id="1806052"/>
    <lineage>
        <taxon>Bacteria</taxon>
        <taxon>Bacillati</taxon>
        <taxon>Actinomycetota</taxon>
        <taxon>Actinomycetes</taxon>
        <taxon>Streptosporangiales</taxon>
        <taxon>Streptosporangiaceae</taxon>
        <taxon>Planomonospora</taxon>
    </lineage>
</organism>
<gene>
    <name evidence="12" type="ORF">ACFOWE_11270</name>
</gene>
<dbReference type="InterPro" id="IPR003661">
    <property type="entry name" value="HisK_dim/P_dom"/>
</dbReference>
<dbReference type="PRINTS" id="PR00344">
    <property type="entry name" value="BCTRLSENSOR"/>
</dbReference>
<accession>A0ABV8I4E2</accession>
<dbReference type="Gene3D" id="1.10.287.130">
    <property type="match status" value="1"/>
</dbReference>
<dbReference type="NCBIfam" id="TIGR00229">
    <property type="entry name" value="sensory_box"/>
    <property type="match status" value="1"/>
</dbReference>
<dbReference type="CDD" id="cd00075">
    <property type="entry name" value="HATPase"/>
    <property type="match status" value="1"/>
</dbReference>
<dbReference type="InterPro" id="IPR029016">
    <property type="entry name" value="GAF-like_dom_sf"/>
</dbReference>
<dbReference type="Proteomes" id="UP001595850">
    <property type="component" value="Unassembled WGS sequence"/>
</dbReference>
<keyword evidence="5" id="KW-0808">Transferase</keyword>
<feature type="domain" description="PAC" evidence="11">
    <location>
        <begin position="267"/>
        <end position="317"/>
    </location>
</feature>
<dbReference type="InterPro" id="IPR036097">
    <property type="entry name" value="HisK_dim/P_sf"/>
</dbReference>
<keyword evidence="7" id="KW-0902">Two-component regulatory system</keyword>
<dbReference type="SUPFAM" id="SSF55785">
    <property type="entry name" value="PYP-like sensor domain (PAS domain)"/>
    <property type="match status" value="1"/>
</dbReference>
<evidence type="ECO:0000313" key="13">
    <source>
        <dbReference type="Proteomes" id="UP001595850"/>
    </source>
</evidence>
<evidence type="ECO:0000256" key="2">
    <source>
        <dbReference type="ARBA" id="ARBA00004236"/>
    </source>
</evidence>
<keyword evidence="13" id="KW-1185">Reference proteome</keyword>
<dbReference type="CDD" id="cd00130">
    <property type="entry name" value="PAS"/>
    <property type="match status" value="1"/>
</dbReference>
<evidence type="ECO:0000256" key="8">
    <source>
        <dbReference type="SAM" id="MobiDB-lite"/>
    </source>
</evidence>
<comment type="subcellular location">
    <subcellularLocation>
        <location evidence="2">Cell membrane</location>
    </subcellularLocation>
</comment>
<feature type="domain" description="Histidine kinase" evidence="9">
    <location>
        <begin position="342"/>
        <end position="563"/>
    </location>
</feature>
<dbReference type="CDD" id="cd00082">
    <property type="entry name" value="HisKA"/>
    <property type="match status" value="1"/>
</dbReference>
<reference evidence="13" key="1">
    <citation type="journal article" date="2019" name="Int. J. Syst. Evol. Microbiol.">
        <title>The Global Catalogue of Microorganisms (GCM) 10K type strain sequencing project: providing services to taxonomists for standard genome sequencing and annotation.</title>
        <authorList>
            <consortium name="The Broad Institute Genomics Platform"/>
            <consortium name="The Broad Institute Genome Sequencing Center for Infectious Disease"/>
            <person name="Wu L."/>
            <person name="Ma J."/>
        </authorList>
    </citation>
    <scope>NUCLEOTIDE SEQUENCE [LARGE SCALE GENOMIC DNA]</scope>
    <source>
        <strain evidence="13">TBRC 4489</strain>
    </source>
</reference>
<evidence type="ECO:0000256" key="6">
    <source>
        <dbReference type="ARBA" id="ARBA00022777"/>
    </source>
</evidence>
<dbReference type="SMART" id="SM00065">
    <property type="entry name" value="GAF"/>
    <property type="match status" value="1"/>
</dbReference>
<evidence type="ECO:0000256" key="3">
    <source>
        <dbReference type="ARBA" id="ARBA00012438"/>
    </source>
</evidence>
<evidence type="ECO:0000256" key="4">
    <source>
        <dbReference type="ARBA" id="ARBA00022553"/>
    </source>
</evidence>
<dbReference type="PROSITE" id="PS50112">
    <property type="entry name" value="PAS"/>
    <property type="match status" value="1"/>
</dbReference>
<dbReference type="InterPro" id="IPR000700">
    <property type="entry name" value="PAS-assoc_C"/>
</dbReference>
<dbReference type="PROSITE" id="PS50109">
    <property type="entry name" value="HIS_KIN"/>
    <property type="match status" value="1"/>
</dbReference>
<dbReference type="Gene3D" id="3.30.450.20">
    <property type="entry name" value="PAS domain"/>
    <property type="match status" value="1"/>
</dbReference>
<dbReference type="PROSITE" id="PS50113">
    <property type="entry name" value="PAC"/>
    <property type="match status" value="1"/>
</dbReference>
<dbReference type="InterPro" id="IPR036890">
    <property type="entry name" value="HATPase_C_sf"/>
</dbReference>
<dbReference type="SUPFAM" id="SSF55874">
    <property type="entry name" value="ATPase domain of HSP90 chaperone/DNA topoisomerase II/histidine kinase"/>
    <property type="match status" value="1"/>
</dbReference>
<keyword evidence="4" id="KW-0597">Phosphoprotein</keyword>
<dbReference type="SUPFAM" id="SSF47384">
    <property type="entry name" value="Homodimeric domain of signal transducing histidine kinase"/>
    <property type="match status" value="1"/>
</dbReference>
<comment type="catalytic activity">
    <reaction evidence="1">
        <text>ATP + protein L-histidine = ADP + protein N-phospho-L-histidine.</text>
        <dbReference type="EC" id="2.7.13.3"/>
    </reaction>
</comment>
<sequence length="580" mass="63281">MEEVRPVPYEAERRAALMRLLDDVTAVASVSEELEPAARTTLEAVCELTGWSLGHMCVPADIGDDFVSSGIWVGAIERFPVLREVTARTRFPPGVGTVGKIIITGKPVWSADMNRDPLVLRTRYEENLGVRAVFAFPVVAADGVAAVMEFFADHVVPRDEALLKVMASLGHQLGRVIDRRKAHQLLESSRSRLEQVIETSMEGFVSMDATGLITGWNSAAERMFGYSREEALGRPLHELIVPPRYRAADRAGRERFLSTGQSNVLGRRLELSAVRADGGEFPIELVVWATREHGQWTFNAFVHDITDRRRAEQALREAYEAEQATVARLRELDQAKSDFIATVSHELRTPLTSIAGYLEIFDDAEPVSEHQERMLQSMIRNTARLQHLVEDLLAVNTIDAGRLDVDTAPVPVRRILDEAMRTAGGEAHDSGHTFRVHVDAGADSVNADVDLSVRAVSALLSNAVKFSPTGAPVTVRASAAGEGAERTVSIAVTDAGPGIDPDELPRIFDRFYRTRYAVEHAIQGIGLGLSLAKTIAQAHGGVLTAASTPGEGSTFTLILPAAPEQDGRSREQDGRGPRPE</sequence>
<dbReference type="Pfam" id="PF13185">
    <property type="entry name" value="GAF_2"/>
    <property type="match status" value="1"/>
</dbReference>
<dbReference type="InterPro" id="IPR035965">
    <property type="entry name" value="PAS-like_dom_sf"/>
</dbReference>
<keyword evidence="12" id="KW-0547">Nucleotide-binding</keyword>
<dbReference type="InterPro" id="IPR003018">
    <property type="entry name" value="GAF"/>
</dbReference>
<dbReference type="Pfam" id="PF00989">
    <property type="entry name" value="PAS"/>
    <property type="match status" value="1"/>
</dbReference>
<feature type="compositionally biased region" description="Basic and acidic residues" evidence="8">
    <location>
        <begin position="565"/>
        <end position="580"/>
    </location>
</feature>
<dbReference type="PANTHER" id="PTHR43047:SF72">
    <property type="entry name" value="OSMOSENSING HISTIDINE PROTEIN KINASE SLN1"/>
    <property type="match status" value="1"/>
</dbReference>
<dbReference type="InterPro" id="IPR013767">
    <property type="entry name" value="PAS_fold"/>
</dbReference>
<dbReference type="SMART" id="SM00091">
    <property type="entry name" value="PAS"/>
    <property type="match status" value="1"/>
</dbReference>
<evidence type="ECO:0000313" key="12">
    <source>
        <dbReference type="EMBL" id="MFC4058879.1"/>
    </source>
</evidence>
<dbReference type="SUPFAM" id="SSF55781">
    <property type="entry name" value="GAF domain-like"/>
    <property type="match status" value="1"/>
</dbReference>
<feature type="region of interest" description="Disordered" evidence="8">
    <location>
        <begin position="558"/>
        <end position="580"/>
    </location>
</feature>
<dbReference type="InterPro" id="IPR000014">
    <property type="entry name" value="PAS"/>
</dbReference>
<protein>
    <recommendedName>
        <fullName evidence="3">histidine kinase</fullName>
        <ecNumber evidence="3">2.7.13.3</ecNumber>
    </recommendedName>
</protein>
<dbReference type="SMART" id="SM00387">
    <property type="entry name" value="HATPase_c"/>
    <property type="match status" value="1"/>
</dbReference>
<dbReference type="InterPro" id="IPR005467">
    <property type="entry name" value="His_kinase_dom"/>
</dbReference>
<evidence type="ECO:0000259" key="9">
    <source>
        <dbReference type="PROSITE" id="PS50109"/>
    </source>
</evidence>
<keyword evidence="6" id="KW-0418">Kinase</keyword>
<proteinExistence type="predicted"/>
<dbReference type="PANTHER" id="PTHR43047">
    <property type="entry name" value="TWO-COMPONENT HISTIDINE PROTEIN KINASE"/>
    <property type="match status" value="1"/>
</dbReference>
<dbReference type="InterPro" id="IPR004358">
    <property type="entry name" value="Sig_transdc_His_kin-like_C"/>
</dbReference>
<dbReference type="EC" id="2.7.13.3" evidence="3"/>
<feature type="domain" description="PAS" evidence="10">
    <location>
        <begin position="189"/>
        <end position="260"/>
    </location>
</feature>
<comment type="caution">
    <text evidence="12">The sequence shown here is derived from an EMBL/GenBank/DDBJ whole genome shotgun (WGS) entry which is preliminary data.</text>
</comment>
<dbReference type="EMBL" id="JBHSBM010000016">
    <property type="protein sequence ID" value="MFC4058879.1"/>
    <property type="molecule type" value="Genomic_DNA"/>
</dbReference>
<evidence type="ECO:0000256" key="5">
    <source>
        <dbReference type="ARBA" id="ARBA00022679"/>
    </source>
</evidence>
<evidence type="ECO:0000256" key="1">
    <source>
        <dbReference type="ARBA" id="ARBA00000085"/>
    </source>
</evidence>
<dbReference type="Gene3D" id="3.30.565.10">
    <property type="entry name" value="Histidine kinase-like ATPase, C-terminal domain"/>
    <property type="match status" value="1"/>
</dbReference>
<keyword evidence="12" id="KW-0067">ATP-binding</keyword>